<dbReference type="EMBL" id="QLSV01000008">
    <property type="protein sequence ID" value="RAR47608.1"/>
    <property type="molecule type" value="Genomic_DNA"/>
</dbReference>
<dbReference type="InterPro" id="IPR011006">
    <property type="entry name" value="CheY-like_superfamily"/>
</dbReference>
<keyword evidence="3" id="KW-0238">DNA-binding</keyword>
<sequence length="221" mass="25142">MFQKILIAEDLDSINLAVQHVATELNISTIDHEKYCDEALLKVRRALLENEPYDLLISDLSFKDEGKKEKLQSGEALIDAIKQIQPNLKVVVYSVEDKSYRIKSLFEKLHVDAFVLKGRESLYQLKTAIKTVAQNKTYISPEVNHVLQNKTGSQIDEFDIHLLKHLSYGITQEEMENVFKEKGIKPSSKSTIEKRLGKLKILFKANNPVHLVAIAKDLGII</sequence>
<dbReference type="AlphaFoldDB" id="A0A328WWD1"/>
<dbReference type="GO" id="GO:0000160">
    <property type="term" value="P:phosphorelay signal transduction system"/>
    <property type="evidence" value="ECO:0007669"/>
    <property type="project" value="InterPro"/>
</dbReference>
<dbReference type="Proteomes" id="UP000249518">
    <property type="component" value="Unassembled WGS sequence"/>
</dbReference>
<dbReference type="GO" id="GO:0003677">
    <property type="term" value="F:DNA binding"/>
    <property type="evidence" value="ECO:0007669"/>
    <property type="project" value="UniProtKB-KW"/>
</dbReference>
<dbReference type="Gene3D" id="3.40.50.2300">
    <property type="match status" value="1"/>
</dbReference>
<gene>
    <name evidence="3" type="ORF">B0I10_108111</name>
</gene>
<dbReference type="OrthoDB" id="659223at2"/>
<accession>A0A328WWD1</accession>
<dbReference type="InterPro" id="IPR001789">
    <property type="entry name" value="Sig_transdc_resp-reg_receiver"/>
</dbReference>
<evidence type="ECO:0000313" key="4">
    <source>
        <dbReference type="Proteomes" id="UP000249518"/>
    </source>
</evidence>
<organism evidence="3 4">
    <name type="scientific">Flavobacterium lacus</name>
    <dbReference type="NCBI Taxonomy" id="1353778"/>
    <lineage>
        <taxon>Bacteria</taxon>
        <taxon>Pseudomonadati</taxon>
        <taxon>Bacteroidota</taxon>
        <taxon>Flavobacteriia</taxon>
        <taxon>Flavobacteriales</taxon>
        <taxon>Flavobacteriaceae</taxon>
        <taxon>Flavobacterium</taxon>
    </lineage>
</organism>
<name>A0A328WWD1_9FLAO</name>
<evidence type="ECO:0000259" key="2">
    <source>
        <dbReference type="PROSITE" id="PS50110"/>
    </source>
</evidence>
<proteinExistence type="predicted"/>
<feature type="domain" description="Response regulatory" evidence="2">
    <location>
        <begin position="4"/>
        <end position="132"/>
    </location>
</feature>
<evidence type="ECO:0000313" key="3">
    <source>
        <dbReference type="EMBL" id="RAR47608.1"/>
    </source>
</evidence>
<dbReference type="PROSITE" id="PS50110">
    <property type="entry name" value="RESPONSE_REGULATORY"/>
    <property type="match status" value="1"/>
</dbReference>
<keyword evidence="1" id="KW-0597">Phosphoprotein</keyword>
<comment type="caution">
    <text evidence="3">The sequence shown here is derived from an EMBL/GenBank/DDBJ whole genome shotgun (WGS) entry which is preliminary data.</text>
</comment>
<protein>
    <submittedName>
        <fullName evidence="3">DNA-binding NarL/FixJ family response regulator</fullName>
    </submittedName>
</protein>
<feature type="modified residue" description="4-aspartylphosphate" evidence="1">
    <location>
        <position position="59"/>
    </location>
</feature>
<reference evidence="3 4" key="1">
    <citation type="submission" date="2018-06" db="EMBL/GenBank/DDBJ databases">
        <title>Genomic Encyclopedia of Type Strains, Phase III (KMG-III): the genomes of soil and plant-associated and newly described type strains.</title>
        <authorList>
            <person name="Whitman W."/>
        </authorList>
    </citation>
    <scope>NUCLEOTIDE SEQUENCE [LARGE SCALE GENOMIC DNA]</scope>
    <source>
        <strain evidence="3 4">CGMCC 1.12504</strain>
    </source>
</reference>
<dbReference type="RefSeq" id="WP_112086284.1">
    <property type="nucleotide sequence ID" value="NZ_QLSV01000008.1"/>
</dbReference>
<dbReference type="SUPFAM" id="SSF52172">
    <property type="entry name" value="CheY-like"/>
    <property type="match status" value="1"/>
</dbReference>
<evidence type="ECO:0000256" key="1">
    <source>
        <dbReference type="PROSITE-ProRule" id="PRU00169"/>
    </source>
</evidence>
<keyword evidence="4" id="KW-1185">Reference proteome</keyword>